<feature type="domain" description="YagK/YfjJ C-terminal" evidence="1">
    <location>
        <begin position="44"/>
        <end position="220"/>
    </location>
</feature>
<proteinExistence type="predicted"/>
<accession>A0AAW9YGD9</accession>
<evidence type="ECO:0000313" key="2">
    <source>
        <dbReference type="EMBL" id="NEX77250.1"/>
    </source>
</evidence>
<comment type="caution">
    <text evidence="2">The sequence shown here is derived from an EMBL/GenBank/DDBJ whole genome shotgun (WGS) entry which is preliminary data.</text>
</comment>
<dbReference type="AlphaFoldDB" id="A0AAW9YGD9"/>
<dbReference type="Proteomes" id="UP000480681">
    <property type="component" value="Unassembled WGS sequence"/>
</dbReference>
<gene>
    <name evidence="2" type="ORF">G4911_21375</name>
</gene>
<dbReference type="Pfam" id="PF11726">
    <property type="entry name" value="YagK_YfjJ_C"/>
    <property type="match status" value="1"/>
</dbReference>
<dbReference type="EMBL" id="JAAIKZ010000059">
    <property type="protein sequence ID" value="NEX77250.1"/>
    <property type="molecule type" value="Genomic_DNA"/>
</dbReference>
<organism evidence="2 3">
    <name type="scientific">Aeromonas rivipollensis</name>
    <dbReference type="NCBI Taxonomy" id="948519"/>
    <lineage>
        <taxon>Bacteria</taxon>
        <taxon>Pseudomonadati</taxon>
        <taxon>Pseudomonadota</taxon>
        <taxon>Gammaproteobacteria</taxon>
        <taxon>Aeromonadales</taxon>
        <taxon>Aeromonadaceae</taxon>
        <taxon>Aeromonas</taxon>
    </lineage>
</organism>
<dbReference type="RefSeq" id="WP_163150182.1">
    <property type="nucleotide sequence ID" value="NZ_JAAIKZ010000059.1"/>
</dbReference>
<reference evidence="2 3" key="1">
    <citation type="submission" date="2020-02" db="EMBL/GenBank/DDBJ databases">
        <title>Genome sequencing of Aeromonas rivipollensis.</title>
        <authorList>
            <person name="Fono-Tamo Ubani E.K."/>
            <person name="Lekota K.E."/>
        </authorList>
    </citation>
    <scope>NUCLEOTIDE SEQUENCE [LARGE SCALE GENOMIC DNA]</scope>
    <source>
        <strain evidence="2 3">G87</strain>
    </source>
</reference>
<protein>
    <submittedName>
        <fullName evidence="2">Inovirus Gp2 family protein</fullName>
    </submittedName>
</protein>
<sequence>MLNNLKLTNPMFTRLVELCEANYGPLDRRCLARSLDVVYDTFIRYPRVYALRIDPRFAIESPPDDPDTLLCLQRSDPKVITRFIEALKEQLRADHKRHGRQGEPELPAYIWCRERDTSVHCHYHVVLLFSKDDYAFLGNYRDYGAKNMGVRIQKAWCSALSLPYPDHASLVEFPENNGCWLYRQDAISKDNAYLGFLYRIAYLSKQDTKINDGYRNFGTSQVNQQGR</sequence>
<dbReference type="InterPro" id="IPR057271">
    <property type="entry name" value="YagK_YfjJ_C"/>
</dbReference>
<evidence type="ECO:0000259" key="1">
    <source>
        <dbReference type="Pfam" id="PF11726"/>
    </source>
</evidence>
<name>A0AAW9YGD9_9GAMM</name>
<evidence type="ECO:0000313" key="3">
    <source>
        <dbReference type="Proteomes" id="UP000480681"/>
    </source>
</evidence>